<dbReference type="Gene3D" id="2.60.40.1080">
    <property type="match status" value="1"/>
</dbReference>
<dbReference type="CDD" id="cd00063">
    <property type="entry name" value="FN3"/>
    <property type="match status" value="1"/>
</dbReference>
<dbReference type="PROSITE" id="PS50853">
    <property type="entry name" value="FN3"/>
    <property type="match status" value="1"/>
</dbReference>
<dbReference type="InterPro" id="IPR013783">
    <property type="entry name" value="Ig-like_fold"/>
</dbReference>
<dbReference type="RefSeq" id="WP_284189506.1">
    <property type="nucleotide sequence ID" value="NZ_BSPX01000086.1"/>
</dbReference>
<evidence type="ECO:0000313" key="2">
    <source>
        <dbReference type="EMBL" id="GLT24342.1"/>
    </source>
</evidence>
<dbReference type="InterPro" id="IPR003961">
    <property type="entry name" value="FN3_dom"/>
</dbReference>
<protein>
    <recommendedName>
        <fullName evidence="1">Fibronectin type-III domain-containing protein</fullName>
    </recommendedName>
</protein>
<dbReference type="Proteomes" id="UP001157167">
    <property type="component" value="Unassembled WGS sequence"/>
</dbReference>
<dbReference type="EMBL" id="BSPX01000086">
    <property type="protein sequence ID" value="GLT24342.1"/>
    <property type="molecule type" value="Genomic_DNA"/>
</dbReference>
<evidence type="ECO:0000313" key="3">
    <source>
        <dbReference type="Proteomes" id="UP001157167"/>
    </source>
</evidence>
<feature type="domain" description="Fibronectin type-III" evidence="1">
    <location>
        <begin position="214"/>
        <end position="301"/>
    </location>
</feature>
<name>A0ABQ6FIS6_9RHOO</name>
<sequence length="483" mass="47852">MQFDLLVRKALFIACAGSLALQGCGGGGDDGPAIEANTQTIRFDAAPVLNKGGTATVVAVASSGLPVRYGSATPGVCSVDAGSGLVTSLTLGNCVVSANQAGNSRYAQAPEATLTLPVAFSPVQSITFGAAPSLSLGGTAVVSASATSGLPVSFSSQSAGVCSVVPDSGVVTALLAGNCVIAANQAGDANYHAAAQVTQSIVVSAPVSVRVPGVPGGVTAAPGTVADSVLVSFGGTDSGGSPITGYTVTSVPAGITASGTASPIAVACPNNCRGYALSVAAQNAVGTGSASAPVPVTTAYQVVETFYEPDTQPNNSIFIGTFTFNFTAGTVSDLKGILSESMTGGSTGYPGDSMKWLTLDYQLVSWRDAALGGTFVASFRNNTTNTFLRSATGDGWSPQQGVTVGGRYYGSPGANPGNAYALIFVPDDPTATLTPAQLALLAYADCAPGGMMGDTCMTGTAFSGYGSDGTMGGVPRSQLITRK</sequence>
<accession>A0ABQ6FIS6</accession>
<dbReference type="InterPro" id="IPR036116">
    <property type="entry name" value="FN3_sf"/>
</dbReference>
<dbReference type="SUPFAM" id="SSF49265">
    <property type="entry name" value="Fibronectin type III"/>
    <property type="match status" value="1"/>
</dbReference>
<organism evidence="2 3">
    <name type="scientific">Zoogloea oryzae</name>
    <dbReference type="NCBI Taxonomy" id="310767"/>
    <lineage>
        <taxon>Bacteria</taxon>
        <taxon>Pseudomonadati</taxon>
        <taxon>Pseudomonadota</taxon>
        <taxon>Betaproteobacteria</taxon>
        <taxon>Rhodocyclales</taxon>
        <taxon>Zoogloeaceae</taxon>
        <taxon>Zoogloea</taxon>
    </lineage>
</organism>
<gene>
    <name evidence="2" type="ORF">GCM10007933_38200</name>
</gene>
<dbReference type="Gene3D" id="2.60.40.10">
    <property type="entry name" value="Immunoglobulins"/>
    <property type="match status" value="1"/>
</dbReference>
<proteinExistence type="predicted"/>
<evidence type="ECO:0000259" key="1">
    <source>
        <dbReference type="PROSITE" id="PS50853"/>
    </source>
</evidence>
<comment type="caution">
    <text evidence="2">The sequence shown here is derived from an EMBL/GenBank/DDBJ whole genome shotgun (WGS) entry which is preliminary data.</text>
</comment>
<keyword evidence="3" id="KW-1185">Reference proteome</keyword>
<reference evidence="3" key="1">
    <citation type="journal article" date="2019" name="Int. J. Syst. Evol. Microbiol.">
        <title>The Global Catalogue of Microorganisms (GCM) 10K type strain sequencing project: providing services to taxonomists for standard genome sequencing and annotation.</title>
        <authorList>
            <consortium name="The Broad Institute Genomics Platform"/>
            <consortium name="The Broad Institute Genome Sequencing Center for Infectious Disease"/>
            <person name="Wu L."/>
            <person name="Ma J."/>
        </authorList>
    </citation>
    <scope>NUCLEOTIDE SEQUENCE [LARGE SCALE GENOMIC DNA]</scope>
    <source>
        <strain evidence="3">NBRC 102407</strain>
    </source>
</reference>